<keyword evidence="10" id="KW-0396">Initiation factor</keyword>
<evidence type="ECO:0000256" key="2">
    <source>
        <dbReference type="ARBA" id="ARBA00023015"/>
    </source>
</evidence>
<dbReference type="InterPro" id="IPR054600">
    <property type="entry name" value="TFA2_E-tether"/>
</dbReference>
<keyword evidence="10" id="KW-0648">Protein biosynthesis</keyword>
<dbReference type="GO" id="GO:0003677">
    <property type="term" value="F:DNA binding"/>
    <property type="evidence" value="ECO:0007669"/>
    <property type="project" value="UniProtKB-UniRule"/>
</dbReference>
<dbReference type="PROSITE" id="PS51351">
    <property type="entry name" value="TFIIE_BETA_C"/>
    <property type="match status" value="1"/>
</dbReference>
<dbReference type="Pfam" id="PF18121">
    <property type="entry name" value="TFA2_Winged_2"/>
    <property type="match status" value="1"/>
</dbReference>
<dbReference type="GO" id="GO:0005673">
    <property type="term" value="C:transcription factor TFIIE complex"/>
    <property type="evidence" value="ECO:0007669"/>
    <property type="project" value="UniProtKB-UniRule"/>
</dbReference>
<dbReference type="Proteomes" id="UP000272025">
    <property type="component" value="Unassembled WGS sequence"/>
</dbReference>
<evidence type="ECO:0000256" key="7">
    <source>
        <dbReference type="PIRNR" id="PIRNR016398"/>
    </source>
</evidence>
<dbReference type="GeneID" id="39581512"/>
<name>A0A3N2PQ00_SODAK</name>
<dbReference type="PANTHER" id="PTHR12716">
    <property type="entry name" value="TRANSCRIPTION INITIATION FACTOR IIE, BETA SUBUNIT"/>
    <property type="match status" value="1"/>
</dbReference>
<dbReference type="EMBL" id="ML119059">
    <property type="protein sequence ID" value="ROT36578.1"/>
    <property type="molecule type" value="Genomic_DNA"/>
</dbReference>
<evidence type="ECO:0000256" key="3">
    <source>
        <dbReference type="ARBA" id="ARBA00023125"/>
    </source>
</evidence>
<dbReference type="Pfam" id="PF22254">
    <property type="entry name" value="TFA2_E-tether"/>
    <property type="match status" value="1"/>
</dbReference>
<sequence>MSFLEKQKASFSSALASASGRLSVRNAVPTPATPTPSSSTTGPKRETMSSKRQVAADGSDESVSTIILMMTYVHEYLRAQTEPKTARDIMKHLEDAGHIRDPSTSMCQRIVDALRSQKVVKFTPDPQLSEQKWDSGTYFYLGKLGGIKDKVSLLAHLQSKSTMEPLVYKELKEGWPQCDAALHELERENKIMILREKKGPKHIFIDDPSLHHKVEPEFQSMWRRVTLPSSEDIVKKLIAAGQKPASADPSTIKKMDSTKRIKKRASRRSAMTTNVHMQHLLKDFSHVKK</sequence>
<keyword evidence="3 7" id="KW-0238">DNA-binding</keyword>
<feature type="domain" description="TFIIE beta" evidence="9">
    <location>
        <begin position="55"/>
        <end position="147"/>
    </location>
</feature>
<dbReference type="STRING" id="1314773.A0A3N2PQ00"/>
<dbReference type="AlphaFoldDB" id="A0A3N2PQ00"/>
<keyword evidence="5 7" id="KW-0539">Nucleus</keyword>
<feature type="region of interest" description="Disordered" evidence="8">
    <location>
        <begin position="15"/>
        <end position="57"/>
    </location>
</feature>
<dbReference type="GO" id="GO:0006367">
    <property type="term" value="P:transcription initiation at RNA polymerase II promoter"/>
    <property type="evidence" value="ECO:0007669"/>
    <property type="project" value="UniProtKB-UniRule"/>
</dbReference>
<reference evidence="10 11" key="1">
    <citation type="journal article" date="2018" name="Mol. Ecol.">
        <title>The obligate alkalophilic soda-lake fungus Sodiomyces alkalinus has shifted to a protein diet.</title>
        <authorList>
            <person name="Grum-Grzhimaylo A.A."/>
            <person name="Falkoski D.L."/>
            <person name="van den Heuvel J."/>
            <person name="Valero-Jimenez C.A."/>
            <person name="Min B."/>
            <person name="Choi I.G."/>
            <person name="Lipzen A."/>
            <person name="Daum C.G."/>
            <person name="Aanen D.K."/>
            <person name="Tsang A."/>
            <person name="Henrissat B."/>
            <person name="Bilanenko E.N."/>
            <person name="de Vries R.P."/>
            <person name="van Kan J.A.L."/>
            <person name="Grigoriev I.V."/>
            <person name="Debets A.J.M."/>
        </authorList>
    </citation>
    <scope>NUCLEOTIDE SEQUENCE [LARGE SCALE GENOMIC DNA]</scope>
    <source>
        <strain evidence="10 11">F11</strain>
    </source>
</reference>
<proteinExistence type="inferred from homology"/>
<dbReference type="GO" id="GO:0001097">
    <property type="term" value="F:TFIIH-class transcription factor complex binding"/>
    <property type="evidence" value="ECO:0007669"/>
    <property type="project" value="TreeGrafter"/>
</dbReference>
<keyword evidence="4 7" id="KW-0804">Transcription</keyword>
<accession>A0A3N2PQ00</accession>
<organism evidence="10 11">
    <name type="scientific">Sodiomyces alkalinus (strain CBS 110278 / VKM F-3762 / F11)</name>
    <name type="common">Alkaliphilic filamentous fungus</name>
    <dbReference type="NCBI Taxonomy" id="1314773"/>
    <lineage>
        <taxon>Eukaryota</taxon>
        <taxon>Fungi</taxon>
        <taxon>Dikarya</taxon>
        <taxon>Ascomycota</taxon>
        <taxon>Pezizomycotina</taxon>
        <taxon>Sordariomycetes</taxon>
        <taxon>Hypocreomycetidae</taxon>
        <taxon>Glomerellales</taxon>
        <taxon>Plectosphaerellaceae</taxon>
        <taxon>Sodiomyces</taxon>
    </lineage>
</organism>
<dbReference type="InterPro" id="IPR016656">
    <property type="entry name" value="TFIIE-bsu"/>
</dbReference>
<dbReference type="InterPro" id="IPR040501">
    <property type="entry name" value="TFA2_Winged_2"/>
</dbReference>
<comment type="similarity">
    <text evidence="7">Belongs to the TFIIE beta subunit family.</text>
</comment>
<dbReference type="InterPro" id="IPR003166">
    <property type="entry name" value="TFIIE_bsu_DNA-bd"/>
</dbReference>
<comment type="subcellular location">
    <subcellularLocation>
        <location evidence="1 7">Nucleus</location>
    </subcellularLocation>
</comment>
<gene>
    <name evidence="10" type="ORF">SODALDRAFT_341414</name>
</gene>
<evidence type="ECO:0000256" key="5">
    <source>
        <dbReference type="ARBA" id="ARBA00023242"/>
    </source>
</evidence>
<protein>
    <recommendedName>
        <fullName evidence="7">Transcription initiation factor IIE subunit beta</fullName>
    </recommendedName>
</protein>
<evidence type="ECO:0000256" key="6">
    <source>
        <dbReference type="ARBA" id="ARBA00025581"/>
    </source>
</evidence>
<evidence type="ECO:0000256" key="1">
    <source>
        <dbReference type="ARBA" id="ARBA00004123"/>
    </source>
</evidence>
<evidence type="ECO:0000313" key="11">
    <source>
        <dbReference type="Proteomes" id="UP000272025"/>
    </source>
</evidence>
<comment type="function">
    <text evidence="6 7">Recruits TFIIH to the initiation complex and stimulates the RNA polymerase II C-terminal domain kinase and DNA-dependent ATPase activities of TFIIH. Both TFIIH and TFIIE are required for promoter clearance by RNA polymerase.</text>
</comment>
<keyword evidence="11" id="KW-1185">Reference proteome</keyword>
<dbReference type="GO" id="GO:0003743">
    <property type="term" value="F:translation initiation factor activity"/>
    <property type="evidence" value="ECO:0007669"/>
    <property type="project" value="UniProtKB-KW"/>
</dbReference>
<evidence type="ECO:0000256" key="8">
    <source>
        <dbReference type="SAM" id="MobiDB-lite"/>
    </source>
</evidence>
<keyword evidence="2 7" id="KW-0805">Transcription regulation</keyword>
<dbReference type="RefSeq" id="XP_028464384.1">
    <property type="nucleotide sequence ID" value="XM_028613034.1"/>
</dbReference>
<comment type="subunit">
    <text evidence="7">Tetramer of two alpha and two beta chains.</text>
</comment>
<evidence type="ECO:0000256" key="4">
    <source>
        <dbReference type="ARBA" id="ARBA00023163"/>
    </source>
</evidence>
<dbReference type="PANTHER" id="PTHR12716:SF8">
    <property type="entry name" value="TRANSCRIPTION INITIATION FACTOR IIE SUBUNIT BETA"/>
    <property type="match status" value="1"/>
</dbReference>
<dbReference type="OrthoDB" id="5323195at2759"/>
<evidence type="ECO:0000259" key="9">
    <source>
        <dbReference type="PROSITE" id="PS51351"/>
    </source>
</evidence>
<evidence type="ECO:0000313" key="10">
    <source>
        <dbReference type="EMBL" id="ROT36578.1"/>
    </source>
</evidence>
<dbReference type="PIRSF" id="PIRSF016398">
    <property type="entry name" value="TFIIE-beta"/>
    <property type="match status" value="1"/>
</dbReference>